<name>A0A7T5ELV3_9BACL</name>
<keyword evidence="4" id="KW-1185">Reference proteome</keyword>
<evidence type="ECO:0000313" key="2">
    <source>
        <dbReference type="EMBL" id="QUO42074.1"/>
    </source>
</evidence>
<organism evidence="1 3">
    <name type="scientific">Brevibacillus composti</name>
    <dbReference type="NCBI Taxonomy" id="2796470"/>
    <lineage>
        <taxon>Bacteria</taxon>
        <taxon>Bacillati</taxon>
        <taxon>Bacillota</taxon>
        <taxon>Bacilli</taxon>
        <taxon>Bacillales</taxon>
        <taxon>Paenibacillaceae</taxon>
        <taxon>Brevibacillus</taxon>
    </lineage>
</organism>
<evidence type="ECO:0000313" key="4">
    <source>
        <dbReference type="Proteomes" id="UP000677234"/>
    </source>
</evidence>
<dbReference type="RefSeq" id="WP_198828553.1">
    <property type="nucleotide sequence ID" value="NZ_CP066308.1"/>
</dbReference>
<evidence type="ECO:0000313" key="1">
    <source>
        <dbReference type="EMBL" id="QQE74989.1"/>
    </source>
</evidence>
<dbReference type="EMBL" id="CP073708">
    <property type="protein sequence ID" value="QUO42074.1"/>
    <property type="molecule type" value="Genomic_DNA"/>
</dbReference>
<accession>A0A7T5ELV3</accession>
<evidence type="ECO:0000313" key="3">
    <source>
        <dbReference type="Proteomes" id="UP000595847"/>
    </source>
</evidence>
<reference evidence="1 3" key="1">
    <citation type="submission" date="2020-12" db="EMBL/GenBank/DDBJ databases">
        <title>strain FJAT-54423T represents a novel species of the genus Brevibacillus.</title>
        <authorList>
            <person name="Tang R."/>
        </authorList>
    </citation>
    <scope>NUCLEOTIDE SEQUENCE [LARGE SCALE GENOMIC DNA]</scope>
    <source>
        <strain evidence="1 3">FJAT-54423</strain>
    </source>
</reference>
<protein>
    <submittedName>
        <fullName evidence="1">Transposase</fullName>
    </submittedName>
</protein>
<dbReference type="Proteomes" id="UP000677234">
    <property type="component" value="Chromosome"/>
</dbReference>
<sequence>MRKGKENKKRITLYDTVILPRWDEIKQWVKEGLTDEEIASRLDMTSWTLREYRKQYPQFAKMMERPTKWETVILPNLSDIQKWIEAGVTIDQICERIGIAPSSWFEYVNKHPVLKNLIDWSRSVTNSRVENSLLKAAMGYEYEEIKTIVEEDKNGKKRTRIEKVKRHMPPNPTAIVFWLKNRSPDEWNDRRELVVDTKALEQERKKLFLEMIEADVLDAEYEAIEESCHTEEGFEEPEDETP</sequence>
<dbReference type="KEGG" id="bcop:JD108_03305"/>
<proteinExistence type="predicted"/>
<dbReference type="AlphaFoldDB" id="A0A7T5ELV3"/>
<gene>
    <name evidence="1" type="ORF">JD108_03305</name>
    <name evidence="2" type="ORF">KDJ56_03310</name>
</gene>
<dbReference type="Proteomes" id="UP000595847">
    <property type="component" value="Chromosome"/>
</dbReference>
<dbReference type="EMBL" id="CP066308">
    <property type="protein sequence ID" value="QQE74989.1"/>
    <property type="molecule type" value="Genomic_DNA"/>
</dbReference>
<reference evidence="2" key="2">
    <citation type="submission" date="2021-04" db="EMBL/GenBank/DDBJ databases">
        <title>Brevibacillus composti FJAT-54423, complete genome.</title>
        <authorList>
            <person name="Tang R."/>
        </authorList>
    </citation>
    <scope>NUCLEOTIDE SEQUENCE</scope>
    <source>
        <strain evidence="2">FJAT-54424</strain>
    </source>
</reference>